<dbReference type="Pfam" id="PF14657">
    <property type="entry name" value="Arm-DNA-bind_4"/>
    <property type="match status" value="1"/>
</dbReference>
<name>A0A269YYM8_9MICO</name>
<dbReference type="RefSeq" id="WP_176472558.1">
    <property type="nucleotide sequence ID" value="NZ_NCWY01000302.1"/>
</dbReference>
<dbReference type="EMBL" id="NCWY01000302">
    <property type="protein sequence ID" value="PAK90662.1"/>
    <property type="molecule type" value="Genomic_DNA"/>
</dbReference>
<dbReference type="AlphaFoldDB" id="A0A269YYM8"/>
<gene>
    <name evidence="2" type="ORF">B8X04_18310</name>
</gene>
<feature type="non-terminal residue" evidence="2">
    <location>
        <position position="69"/>
    </location>
</feature>
<evidence type="ECO:0000313" key="2">
    <source>
        <dbReference type="EMBL" id="PAK90662.1"/>
    </source>
</evidence>
<comment type="caution">
    <text evidence="2">The sequence shown here is derived from an EMBL/GenBank/DDBJ whole genome shotgun (WGS) entry which is preliminary data.</text>
</comment>
<reference evidence="2 3" key="1">
    <citation type="submission" date="2017-04" db="EMBL/GenBank/DDBJ databases">
        <title>Kefir bacterial isolates.</title>
        <authorList>
            <person name="Kim Y."/>
            <person name="Blasche S."/>
            <person name="Patil K.R."/>
        </authorList>
    </citation>
    <scope>NUCLEOTIDE SEQUENCE [LARGE SCALE GENOMIC DNA]</scope>
    <source>
        <strain evidence="2 3">OG2</strain>
    </source>
</reference>
<feature type="domain" description="AP2-like integrase N-terminal" evidence="1">
    <location>
        <begin position="10"/>
        <end position="50"/>
    </location>
</feature>
<protein>
    <submittedName>
        <fullName evidence="2">Site-specific integrase</fullName>
    </submittedName>
</protein>
<sequence length="69" mass="8336">NIYKDAKRGTYYFRITYYDKTNTRKYITRKGFAQRKDAVKQCNKIMDELEGIGEEIKKLPFDKLVDEYI</sequence>
<dbReference type="Proteomes" id="UP000216867">
    <property type="component" value="Unassembled WGS sequence"/>
</dbReference>
<organism evidence="2 3">
    <name type="scientific">Brevibacterium casei</name>
    <dbReference type="NCBI Taxonomy" id="33889"/>
    <lineage>
        <taxon>Bacteria</taxon>
        <taxon>Bacillati</taxon>
        <taxon>Actinomycetota</taxon>
        <taxon>Actinomycetes</taxon>
        <taxon>Micrococcales</taxon>
        <taxon>Brevibacteriaceae</taxon>
        <taxon>Brevibacterium</taxon>
    </lineage>
</organism>
<dbReference type="InterPro" id="IPR028259">
    <property type="entry name" value="AP2-like_int_N"/>
</dbReference>
<evidence type="ECO:0000259" key="1">
    <source>
        <dbReference type="Pfam" id="PF14657"/>
    </source>
</evidence>
<feature type="non-terminal residue" evidence="2">
    <location>
        <position position="1"/>
    </location>
</feature>
<accession>A0A269YYM8</accession>
<proteinExistence type="predicted"/>
<evidence type="ECO:0000313" key="3">
    <source>
        <dbReference type="Proteomes" id="UP000216867"/>
    </source>
</evidence>